<evidence type="ECO:0000256" key="1">
    <source>
        <dbReference type="SAM" id="SignalP"/>
    </source>
</evidence>
<feature type="chain" id="PRO_5047096005" evidence="1">
    <location>
        <begin position="25"/>
        <end position="402"/>
    </location>
</feature>
<keyword evidence="1" id="KW-0732">Signal</keyword>
<name>A0ABS9KF26_9BACT</name>
<reference evidence="2" key="2">
    <citation type="submission" date="2024-05" db="EMBL/GenBank/DDBJ databases">
        <title>Rhodohalobacter halophilus gen. nov., sp. nov., a moderately halophilic member of the family Balneolaceae.</title>
        <authorList>
            <person name="Xia J."/>
        </authorList>
    </citation>
    <scope>NUCLEOTIDE SEQUENCE</scope>
    <source>
        <strain evidence="2">WB101</strain>
    </source>
</reference>
<keyword evidence="3" id="KW-1185">Reference proteome</keyword>
<evidence type="ECO:0000313" key="2">
    <source>
        <dbReference type="EMBL" id="MCG2589441.1"/>
    </source>
</evidence>
<dbReference type="RefSeq" id="WP_237854802.1">
    <property type="nucleotide sequence ID" value="NZ_JAKLWS010000016.1"/>
</dbReference>
<sequence>MKKNTLSATFFLMLLIGFFSQSFAQKKYEIHVSAGAFDRSETVVSFYFPDSVEPGVYHLVSSSGDRPILQVDDSNRGWFMLHKLASGESREYELTATPIKSENHVSNKIDSTQITFLSNGRRVLSYYHGDNNPTELDERYKRGGYIHPVYSPNGTVLTAHLNPLHPHQSGIWSAWTKTEFEGRTPDFWNIHNNTGRVDQADSLRDAWKGPVHAGFHNRHFFKDLSAPDPVITVNEEWNLYVYRAPEDHSYQIFDIVSTQSVNTGKPLILPEYHYGGIGFRGNRQWDDPENTTFLTSDGLGREGNTTRPKWTHVGGVVDGELAGITVMDHPENFRYPQPVRIHPEEPYFVYAPMQLGEMRIEPGSPYSTRYRYVTYDGMPDPEKLTRLWNDYAYPPGVTVKVK</sequence>
<accession>A0ABS9KF26</accession>
<dbReference type="InterPro" id="IPR029475">
    <property type="entry name" value="DUF6807"/>
</dbReference>
<reference evidence="2" key="1">
    <citation type="submission" date="2022-01" db="EMBL/GenBank/DDBJ databases">
        <authorList>
            <person name="Wang Y."/>
        </authorList>
    </citation>
    <scope>NUCLEOTIDE SEQUENCE</scope>
    <source>
        <strain evidence="2">WB101</strain>
    </source>
</reference>
<protein>
    <submittedName>
        <fullName evidence="2">PmoA family protein</fullName>
    </submittedName>
</protein>
<dbReference type="EMBL" id="JAKLWS010000016">
    <property type="protein sequence ID" value="MCG2589441.1"/>
    <property type="molecule type" value="Genomic_DNA"/>
</dbReference>
<evidence type="ECO:0000313" key="3">
    <source>
        <dbReference type="Proteomes" id="UP001165366"/>
    </source>
</evidence>
<organism evidence="2 3">
    <name type="scientific">Rhodohalobacter sulfatireducens</name>
    <dbReference type="NCBI Taxonomy" id="2911366"/>
    <lineage>
        <taxon>Bacteria</taxon>
        <taxon>Pseudomonadati</taxon>
        <taxon>Balneolota</taxon>
        <taxon>Balneolia</taxon>
        <taxon>Balneolales</taxon>
        <taxon>Balneolaceae</taxon>
        <taxon>Rhodohalobacter</taxon>
    </lineage>
</organism>
<gene>
    <name evidence="2" type="ORF">L6773_12755</name>
</gene>
<proteinExistence type="predicted"/>
<comment type="caution">
    <text evidence="2">The sequence shown here is derived from an EMBL/GenBank/DDBJ whole genome shotgun (WGS) entry which is preliminary data.</text>
</comment>
<feature type="signal peptide" evidence="1">
    <location>
        <begin position="1"/>
        <end position="24"/>
    </location>
</feature>
<dbReference type="Proteomes" id="UP001165366">
    <property type="component" value="Unassembled WGS sequence"/>
</dbReference>
<dbReference type="Pfam" id="PF14100">
    <property type="entry name" value="DUF6807"/>
    <property type="match status" value="1"/>
</dbReference>